<protein>
    <submittedName>
        <fullName evidence="2">SDR family oxidoreductase</fullName>
    </submittedName>
</protein>
<dbReference type="KEGG" id="tagg:NF865_07385"/>
<dbReference type="Gene3D" id="3.40.50.720">
    <property type="entry name" value="NAD(P)-binding Rossmann-like Domain"/>
    <property type="match status" value="1"/>
</dbReference>
<proteinExistence type="inferred from homology"/>
<dbReference type="PRINTS" id="PR00080">
    <property type="entry name" value="SDRFAMILY"/>
</dbReference>
<dbReference type="InterPro" id="IPR036291">
    <property type="entry name" value="NAD(P)-bd_dom_sf"/>
</dbReference>
<dbReference type="PRINTS" id="PR00081">
    <property type="entry name" value="GDHRDH"/>
</dbReference>
<evidence type="ECO:0000313" key="2">
    <source>
        <dbReference type="EMBL" id="USS40152.1"/>
    </source>
</evidence>
<accession>A0A9E7SNU0</accession>
<dbReference type="AlphaFoldDB" id="A0A9E7SNU0"/>
<dbReference type="Proteomes" id="UP001055732">
    <property type="component" value="Chromosome"/>
</dbReference>
<organism evidence="2 3">
    <name type="scientific">Thermococcus aggregans</name>
    <dbReference type="NCBI Taxonomy" id="110163"/>
    <lineage>
        <taxon>Archaea</taxon>
        <taxon>Methanobacteriati</taxon>
        <taxon>Methanobacteriota</taxon>
        <taxon>Thermococci</taxon>
        <taxon>Thermococcales</taxon>
        <taxon>Thermococcaceae</taxon>
        <taxon>Thermococcus</taxon>
    </lineage>
</organism>
<reference evidence="2" key="1">
    <citation type="journal article" date="1998" name="Int. J. Syst. Bacteriol. 48 Pt">
        <title>Thermococcus guaymasensis sp. nov. and Thermococcus aggregans sp. nov., two novel thermophilic archaea isolated from the Guaymas Basin hydrothermal vent site.</title>
        <authorList>
            <person name="Canganella F."/>
            <person name="Jones W.J."/>
            <person name="Gambacorta A."/>
            <person name="Antranikian G."/>
        </authorList>
    </citation>
    <scope>NUCLEOTIDE SEQUENCE</scope>
    <source>
        <strain evidence="2">TY</strain>
    </source>
</reference>
<keyword evidence="3" id="KW-1185">Reference proteome</keyword>
<dbReference type="Pfam" id="PF13561">
    <property type="entry name" value="adh_short_C2"/>
    <property type="match status" value="1"/>
</dbReference>
<dbReference type="InterPro" id="IPR002347">
    <property type="entry name" value="SDR_fam"/>
</dbReference>
<dbReference type="CDD" id="cd05233">
    <property type="entry name" value="SDR_c"/>
    <property type="match status" value="1"/>
</dbReference>
<dbReference type="FunFam" id="3.40.50.720:FF:000084">
    <property type="entry name" value="Short-chain dehydrogenase reductase"/>
    <property type="match status" value="1"/>
</dbReference>
<dbReference type="RefSeq" id="WP_253304109.1">
    <property type="nucleotide sequence ID" value="NZ_CP099582.1"/>
</dbReference>
<evidence type="ECO:0000256" key="1">
    <source>
        <dbReference type="ARBA" id="ARBA00006484"/>
    </source>
</evidence>
<dbReference type="SUPFAM" id="SSF51735">
    <property type="entry name" value="NAD(P)-binding Rossmann-fold domains"/>
    <property type="match status" value="1"/>
</dbReference>
<evidence type="ECO:0000313" key="3">
    <source>
        <dbReference type="Proteomes" id="UP001055732"/>
    </source>
</evidence>
<dbReference type="GO" id="GO:0016616">
    <property type="term" value="F:oxidoreductase activity, acting on the CH-OH group of donors, NAD or NADP as acceptor"/>
    <property type="evidence" value="ECO:0007669"/>
    <property type="project" value="TreeGrafter"/>
</dbReference>
<sequence length="276" mass="30230">MNIMDELSRGKAKNQKSISELISLKGKRSLITGAASGIGRATAIRFAEAGSDLILIDINEPELEKTKSLVGKFGVDVETYQVDLSKKVEIDTLWKTLEGRDPDILVNNAGVYWFKDFTDIDETFYEKTMAINLHAVFWMCQHFVKARKDRGGIIINVSSIEAFLPFAKGLVHYDVAKLGVVALTRAIAREYGKKIRANVIVPGGIETEGVKKLKKEAIMGLDAGKIGLSFHFNARLPMGRFGDADEVAKVMLFLASDLASYVNGAIIPVDGGFLST</sequence>
<dbReference type="PANTHER" id="PTHR42760">
    <property type="entry name" value="SHORT-CHAIN DEHYDROGENASES/REDUCTASES FAMILY MEMBER"/>
    <property type="match status" value="1"/>
</dbReference>
<comment type="similarity">
    <text evidence="1">Belongs to the short-chain dehydrogenases/reductases (SDR) family.</text>
</comment>
<name>A0A9E7SNU0_THEAG</name>
<gene>
    <name evidence="2" type="ORF">NF865_07385</name>
</gene>
<dbReference type="EMBL" id="CP099582">
    <property type="protein sequence ID" value="USS40152.1"/>
    <property type="molecule type" value="Genomic_DNA"/>
</dbReference>
<reference evidence="2" key="2">
    <citation type="submission" date="2022-06" db="EMBL/GenBank/DDBJ databases">
        <authorList>
            <person name="Park Y.-J."/>
        </authorList>
    </citation>
    <scope>NUCLEOTIDE SEQUENCE</scope>
    <source>
        <strain evidence="2">TY</strain>
    </source>
</reference>